<dbReference type="GO" id="GO:0051701">
    <property type="term" value="P:biological process involved in interaction with host"/>
    <property type="evidence" value="ECO:0007669"/>
    <property type="project" value="TreeGrafter"/>
</dbReference>
<dbReference type="GO" id="GO:0005886">
    <property type="term" value="C:plasma membrane"/>
    <property type="evidence" value="ECO:0007669"/>
    <property type="project" value="TreeGrafter"/>
</dbReference>
<dbReference type="KEGG" id="dtm:BJL86_1244"/>
<evidence type="ECO:0000256" key="12">
    <source>
        <dbReference type="SAM" id="MobiDB-lite"/>
    </source>
</evidence>
<evidence type="ECO:0000256" key="3">
    <source>
        <dbReference type="ARBA" id="ARBA00009587"/>
    </source>
</evidence>
<dbReference type="InterPro" id="IPR014292">
    <property type="entry name" value="Acyl_transf_WS/DGAT"/>
</dbReference>
<keyword evidence="6 11" id="KW-0808">Transferase</keyword>
<organism evidence="15 16">
    <name type="scientific">Dietzia timorensis</name>
    <dbReference type="NCBI Taxonomy" id="499555"/>
    <lineage>
        <taxon>Bacteria</taxon>
        <taxon>Bacillati</taxon>
        <taxon>Actinomycetota</taxon>
        <taxon>Actinomycetes</taxon>
        <taxon>Mycobacteriales</taxon>
        <taxon>Dietziaceae</taxon>
        <taxon>Dietzia</taxon>
    </lineage>
</organism>
<evidence type="ECO:0000256" key="1">
    <source>
        <dbReference type="ARBA" id="ARBA00004771"/>
    </source>
</evidence>
<proteinExistence type="inferred from homology"/>
<dbReference type="Pfam" id="PF06974">
    <property type="entry name" value="WS_DGAT_C"/>
    <property type="match status" value="1"/>
</dbReference>
<keyword evidence="7 11" id="KW-0319">Glycerol metabolism</keyword>
<dbReference type="PANTHER" id="PTHR31650:SF1">
    <property type="entry name" value="WAX ESTER SYNTHASE_DIACYLGLYCEROL ACYLTRANSFERASE 4-RELATED"/>
    <property type="match status" value="1"/>
</dbReference>
<feature type="domain" description="O-acyltransferase WSD1-like N-terminal" evidence="13">
    <location>
        <begin position="4"/>
        <end position="266"/>
    </location>
</feature>
<keyword evidence="8 11" id="KW-0443">Lipid metabolism</keyword>
<dbReference type="InterPro" id="IPR045034">
    <property type="entry name" value="O-acyltransferase_WSD1-like"/>
</dbReference>
<evidence type="ECO:0000256" key="6">
    <source>
        <dbReference type="ARBA" id="ARBA00022679"/>
    </source>
</evidence>
<comment type="pathway">
    <text evidence="2">Lipid metabolism.</text>
</comment>
<dbReference type="RefSeq" id="WP_067471893.1">
    <property type="nucleotide sequence ID" value="NZ_CP015961.1"/>
</dbReference>
<dbReference type="AlphaFoldDB" id="A0A173LJT5"/>
<dbReference type="OrthoDB" id="9810950at2"/>
<feature type="region of interest" description="Disordered" evidence="12">
    <location>
        <begin position="465"/>
        <end position="520"/>
    </location>
</feature>
<accession>A0A173LJT5</accession>
<keyword evidence="5 11" id="KW-0444">Lipid biosynthesis</keyword>
<evidence type="ECO:0000256" key="4">
    <source>
        <dbReference type="ARBA" id="ARBA00013244"/>
    </source>
</evidence>
<dbReference type="NCBIfam" id="TIGR02946">
    <property type="entry name" value="acyl_WS_DGAT"/>
    <property type="match status" value="1"/>
</dbReference>
<evidence type="ECO:0000259" key="13">
    <source>
        <dbReference type="Pfam" id="PF03007"/>
    </source>
</evidence>
<evidence type="ECO:0000256" key="11">
    <source>
        <dbReference type="RuleBase" id="RU361241"/>
    </source>
</evidence>
<dbReference type="InterPro" id="IPR009721">
    <property type="entry name" value="O-acyltransferase_WSD1_C"/>
</dbReference>
<evidence type="ECO:0000256" key="5">
    <source>
        <dbReference type="ARBA" id="ARBA00022516"/>
    </source>
</evidence>
<dbReference type="EC" id="2.3.1.20" evidence="4 11"/>
<protein>
    <recommendedName>
        <fullName evidence="4 11">Diacylglycerol O-acyltransferase</fullName>
        <ecNumber evidence="4 11">2.3.1.20</ecNumber>
    </recommendedName>
</protein>
<evidence type="ECO:0000256" key="2">
    <source>
        <dbReference type="ARBA" id="ARBA00005189"/>
    </source>
</evidence>
<feature type="domain" description="O-acyltransferase WSD1 C-terminal" evidence="14">
    <location>
        <begin position="307"/>
        <end position="455"/>
    </location>
</feature>
<dbReference type="GO" id="GO:0071731">
    <property type="term" value="P:response to nitric oxide"/>
    <property type="evidence" value="ECO:0007669"/>
    <property type="project" value="TreeGrafter"/>
</dbReference>
<dbReference type="Proteomes" id="UP000186104">
    <property type="component" value="Chromosome"/>
</dbReference>
<dbReference type="GO" id="GO:0006071">
    <property type="term" value="P:glycerol metabolic process"/>
    <property type="evidence" value="ECO:0007669"/>
    <property type="project" value="UniProtKB-KW"/>
</dbReference>
<comment type="pathway">
    <text evidence="1 11">Glycerolipid metabolism; triacylglycerol biosynthesis.</text>
</comment>
<sequence>MQRLSGLDASFLYFETPSQLLHVTVLIKVDPSSVPGGYDFEKFKTELDRRIKYMPPLRRKLQDSILNLDHPVWVEAKDFDIDKHVHRIAVPSPGGEKELGELAAHFAGIALDRKSPLWEIWIMEGLEGGEIGVLVKMHHSTVDGVSGANFITQLCSLTPESDLLEEKNLEVNAGGYGAVEVLLGGAMSTAAKPFRFMSLLPHTVGLLPKWIMRARKGEAMPAPFSAPRTRFNKTITGHRTIAFGATELDRIKRVKRTFGCTVNDIVLTLAASAMRKYLISKDELPSNSLVAMVPMSVHGMSNRPGTNHVSGMFMSLATAQEDPIKRLRVIAKSTDVAKKHNDTIDADLLTDWAQFAAPSVFGAAVRTYSKLRLAEKHPTVHNLVISNVPGPDFPLYFLGAKITAMYPMGPVFHGAGLNLTVVSMDGTLYSGFIGCREMEADLWPLIDFMEEALQEYEELAARYEKANDGDGEEAEQIDSEEELDQLDYSEESPDESVKDMGSALGDLAENAAKQKLRTRR</sequence>
<evidence type="ECO:0000256" key="7">
    <source>
        <dbReference type="ARBA" id="ARBA00022798"/>
    </source>
</evidence>
<comment type="catalytic activity">
    <reaction evidence="10 11">
        <text>an acyl-CoA + a 1,2-diacyl-sn-glycerol = a triacyl-sn-glycerol + CoA</text>
        <dbReference type="Rhea" id="RHEA:10868"/>
        <dbReference type="ChEBI" id="CHEBI:17815"/>
        <dbReference type="ChEBI" id="CHEBI:57287"/>
        <dbReference type="ChEBI" id="CHEBI:58342"/>
        <dbReference type="ChEBI" id="CHEBI:64615"/>
        <dbReference type="EC" id="2.3.1.20"/>
    </reaction>
</comment>
<evidence type="ECO:0000256" key="9">
    <source>
        <dbReference type="ARBA" id="ARBA00023315"/>
    </source>
</evidence>
<dbReference type="Pfam" id="PF03007">
    <property type="entry name" value="WS_DGAT_cat"/>
    <property type="match status" value="1"/>
</dbReference>
<keyword evidence="16" id="KW-1185">Reference proteome</keyword>
<dbReference type="UniPathway" id="UPA00282"/>
<dbReference type="GO" id="GO:0004144">
    <property type="term" value="F:diacylglycerol O-acyltransferase activity"/>
    <property type="evidence" value="ECO:0007669"/>
    <property type="project" value="UniProtKB-EC"/>
</dbReference>
<evidence type="ECO:0000256" key="10">
    <source>
        <dbReference type="ARBA" id="ARBA00048109"/>
    </source>
</evidence>
<dbReference type="InterPro" id="IPR004255">
    <property type="entry name" value="O-acyltransferase_WSD1_N"/>
</dbReference>
<evidence type="ECO:0000259" key="14">
    <source>
        <dbReference type="Pfam" id="PF06974"/>
    </source>
</evidence>
<evidence type="ECO:0000313" key="16">
    <source>
        <dbReference type="Proteomes" id="UP000186104"/>
    </source>
</evidence>
<dbReference type="PANTHER" id="PTHR31650">
    <property type="entry name" value="O-ACYLTRANSFERASE (WSD1-LIKE) FAMILY PROTEIN"/>
    <property type="match status" value="1"/>
</dbReference>
<gene>
    <name evidence="15" type="ORF">BJL86_1244</name>
</gene>
<dbReference type="EMBL" id="CP015961">
    <property type="protein sequence ID" value="ANI92029.1"/>
    <property type="molecule type" value="Genomic_DNA"/>
</dbReference>
<dbReference type="GO" id="GO:0001666">
    <property type="term" value="P:response to hypoxia"/>
    <property type="evidence" value="ECO:0007669"/>
    <property type="project" value="TreeGrafter"/>
</dbReference>
<dbReference type="SUPFAM" id="SSF52777">
    <property type="entry name" value="CoA-dependent acyltransferases"/>
    <property type="match status" value="1"/>
</dbReference>
<dbReference type="GO" id="GO:0019432">
    <property type="term" value="P:triglyceride biosynthetic process"/>
    <property type="evidence" value="ECO:0007669"/>
    <property type="project" value="UniProtKB-UniPathway"/>
</dbReference>
<feature type="compositionally biased region" description="Acidic residues" evidence="12">
    <location>
        <begin position="469"/>
        <end position="494"/>
    </location>
</feature>
<keyword evidence="9 11" id="KW-0012">Acyltransferase</keyword>
<evidence type="ECO:0000313" key="15">
    <source>
        <dbReference type="EMBL" id="ANI92029.1"/>
    </source>
</evidence>
<dbReference type="STRING" id="499555.BJL86_1244"/>
<reference evidence="15 16" key="1">
    <citation type="submission" date="2016-06" db="EMBL/GenBank/DDBJ databases">
        <title>Complete genome sequence of a saline-alkali tolerant type strain Dietzia timorensis ID05-A0528T.</title>
        <authorList>
            <person name="Wu X."/>
        </authorList>
    </citation>
    <scope>NUCLEOTIDE SEQUENCE [LARGE SCALE GENOMIC DNA]</scope>
    <source>
        <strain evidence="15 16">ID05-A0528</strain>
    </source>
</reference>
<evidence type="ECO:0000256" key="8">
    <source>
        <dbReference type="ARBA" id="ARBA00023098"/>
    </source>
</evidence>
<comment type="similarity">
    <text evidence="3 11">Belongs to the long-chain O-acyltransferase family.</text>
</comment>
<name>A0A173LJT5_9ACTN</name>